<dbReference type="AlphaFoldDB" id="A0A067MFM5"/>
<reference evidence="2" key="1">
    <citation type="journal article" date="2014" name="Proc. Natl. Acad. Sci. U.S.A.">
        <title>Extensive sampling of basidiomycete genomes demonstrates inadequacy of the white-rot/brown-rot paradigm for wood decay fungi.</title>
        <authorList>
            <person name="Riley R."/>
            <person name="Salamov A.A."/>
            <person name="Brown D.W."/>
            <person name="Nagy L.G."/>
            <person name="Floudas D."/>
            <person name="Held B.W."/>
            <person name="Levasseur A."/>
            <person name="Lombard V."/>
            <person name="Morin E."/>
            <person name="Otillar R."/>
            <person name="Lindquist E.A."/>
            <person name="Sun H."/>
            <person name="LaButti K.M."/>
            <person name="Schmutz J."/>
            <person name="Jabbour D."/>
            <person name="Luo H."/>
            <person name="Baker S.E."/>
            <person name="Pisabarro A.G."/>
            <person name="Walton J.D."/>
            <person name="Blanchette R.A."/>
            <person name="Henrissat B."/>
            <person name="Martin F."/>
            <person name="Cullen D."/>
            <person name="Hibbett D.S."/>
            <person name="Grigoriev I.V."/>
        </authorList>
    </citation>
    <scope>NUCLEOTIDE SEQUENCE [LARGE SCALE GENOMIC DNA]</scope>
    <source>
        <strain evidence="2">FD-172 SS1</strain>
    </source>
</reference>
<keyword evidence="2" id="KW-1185">Reference proteome</keyword>
<gene>
    <name evidence="1" type="ORF">BOTBODRAFT_147603</name>
</gene>
<proteinExistence type="predicted"/>
<dbReference type="Proteomes" id="UP000027195">
    <property type="component" value="Unassembled WGS sequence"/>
</dbReference>
<name>A0A067MFM5_BOTB1</name>
<dbReference type="HOGENOM" id="CLU_1229758_0_0_1"/>
<accession>A0A067MFM5</accession>
<dbReference type="InParanoid" id="A0A067MFM5"/>
<evidence type="ECO:0000313" key="2">
    <source>
        <dbReference type="Proteomes" id="UP000027195"/>
    </source>
</evidence>
<sequence>MSSARALLFNMRLTSLVATLLSFIFVCLLGALAAGPASRSPSTNTAIIHKHYNPIFWPTQLITSVANTRRTTLRQHSAFAGDPVRVMPYTLTVDIGAHVVDASLHEDDTLTQDNESLPVSWLDLFVKVQANYNILPTVNLTTIINTILFIDALILAVVGAGTKILSEMVPRAIVQTHTLAHCLVNNARGIHRALDAVSQANSNQLLAPRRHPGPLRSRRASLLSD</sequence>
<protein>
    <submittedName>
        <fullName evidence="1">Uncharacterized protein</fullName>
    </submittedName>
</protein>
<organism evidence="1 2">
    <name type="scientific">Botryobasidium botryosum (strain FD-172 SS1)</name>
    <dbReference type="NCBI Taxonomy" id="930990"/>
    <lineage>
        <taxon>Eukaryota</taxon>
        <taxon>Fungi</taxon>
        <taxon>Dikarya</taxon>
        <taxon>Basidiomycota</taxon>
        <taxon>Agaricomycotina</taxon>
        <taxon>Agaricomycetes</taxon>
        <taxon>Cantharellales</taxon>
        <taxon>Botryobasidiaceae</taxon>
        <taxon>Botryobasidium</taxon>
    </lineage>
</organism>
<dbReference type="EMBL" id="KL198065">
    <property type="protein sequence ID" value="KDQ10692.1"/>
    <property type="molecule type" value="Genomic_DNA"/>
</dbReference>
<evidence type="ECO:0000313" key="1">
    <source>
        <dbReference type="EMBL" id="KDQ10692.1"/>
    </source>
</evidence>